<evidence type="ECO:0000256" key="2">
    <source>
        <dbReference type="SAM" id="SignalP"/>
    </source>
</evidence>
<dbReference type="GeneID" id="77803976"/>
<evidence type="ECO:0000256" key="1">
    <source>
        <dbReference type="SAM" id="MobiDB-lite"/>
    </source>
</evidence>
<evidence type="ECO:0000313" key="4">
    <source>
        <dbReference type="Proteomes" id="UP001164743"/>
    </source>
</evidence>
<protein>
    <recommendedName>
        <fullName evidence="5">Secreted protein</fullName>
    </recommendedName>
</protein>
<keyword evidence="2" id="KW-0732">Signal</keyword>
<feature type="chain" id="PRO_5047548731" description="Secreted protein" evidence="2">
    <location>
        <begin position="20"/>
        <end position="149"/>
    </location>
</feature>
<feature type="signal peptide" evidence="2">
    <location>
        <begin position="1"/>
        <end position="19"/>
    </location>
</feature>
<feature type="region of interest" description="Disordered" evidence="1">
    <location>
        <begin position="119"/>
        <end position="149"/>
    </location>
</feature>
<accession>A0ABY7D2Z4</accession>
<organism evidence="3 4">
    <name type="scientific">Puccinia triticina</name>
    <dbReference type="NCBI Taxonomy" id="208348"/>
    <lineage>
        <taxon>Eukaryota</taxon>
        <taxon>Fungi</taxon>
        <taxon>Dikarya</taxon>
        <taxon>Basidiomycota</taxon>
        <taxon>Pucciniomycotina</taxon>
        <taxon>Pucciniomycetes</taxon>
        <taxon>Pucciniales</taxon>
        <taxon>Pucciniaceae</taxon>
        <taxon>Puccinia</taxon>
    </lineage>
</organism>
<gene>
    <name evidence="3" type="ORF">PtA15_14A372</name>
</gene>
<sequence length="149" mass="16827">MSQWLWQCLLVLLSKRSSALTSFPESTHFRQLCGSRVPSSSWLAAVGVRGCIPFYQHCSGNYTQAHDNRPRYPIESIFPAPRSDWRYQTSSFGDSTSQAIAYQPLLRLTKAGIRKPIAKLFQPSPGHSPSSHKSHQPTSRKRLPAEISW</sequence>
<evidence type="ECO:0008006" key="5">
    <source>
        <dbReference type="Google" id="ProtNLM"/>
    </source>
</evidence>
<evidence type="ECO:0000313" key="3">
    <source>
        <dbReference type="EMBL" id="WAQ91488.1"/>
    </source>
</evidence>
<reference evidence="3" key="1">
    <citation type="submission" date="2022-10" db="EMBL/GenBank/DDBJ databases">
        <title>Puccinia triticina Genome sequencing and assembly.</title>
        <authorList>
            <person name="Li C."/>
        </authorList>
    </citation>
    <scope>NUCLEOTIDE SEQUENCE</scope>
    <source>
        <strain evidence="3">Pt15</strain>
    </source>
</reference>
<dbReference type="Proteomes" id="UP001164743">
    <property type="component" value="Chromosome 14A"/>
</dbReference>
<proteinExistence type="predicted"/>
<feature type="compositionally biased region" description="Basic residues" evidence="1">
    <location>
        <begin position="130"/>
        <end position="142"/>
    </location>
</feature>
<keyword evidence="4" id="KW-1185">Reference proteome</keyword>
<dbReference type="RefSeq" id="XP_053027043.1">
    <property type="nucleotide sequence ID" value="XM_053163081.1"/>
</dbReference>
<name>A0ABY7D2Z4_9BASI</name>
<dbReference type="EMBL" id="CP110434">
    <property type="protein sequence ID" value="WAQ91488.1"/>
    <property type="molecule type" value="Genomic_DNA"/>
</dbReference>